<evidence type="ECO:0000256" key="2">
    <source>
        <dbReference type="ARBA" id="ARBA00009773"/>
    </source>
</evidence>
<gene>
    <name evidence="8" type="ORF">ACFSCS_06100</name>
</gene>
<dbReference type="Proteomes" id="UP001597326">
    <property type="component" value="Unassembled WGS sequence"/>
</dbReference>
<accession>A0ABW4RTV3</accession>
<feature type="compositionally biased region" description="Pro residues" evidence="6">
    <location>
        <begin position="52"/>
        <end position="63"/>
    </location>
</feature>
<feature type="transmembrane region" description="Helical" evidence="7">
    <location>
        <begin position="76"/>
        <end position="93"/>
    </location>
</feature>
<organism evidence="8 9">
    <name type="scientific">Luteococcus peritonei</name>
    <dbReference type="NCBI Taxonomy" id="88874"/>
    <lineage>
        <taxon>Bacteria</taxon>
        <taxon>Bacillati</taxon>
        <taxon>Actinomycetota</taxon>
        <taxon>Actinomycetes</taxon>
        <taxon>Propionibacteriales</taxon>
        <taxon>Propionibacteriaceae</taxon>
        <taxon>Luteococcus</taxon>
    </lineage>
</organism>
<dbReference type="PANTHER" id="PTHR21716">
    <property type="entry name" value="TRANSMEMBRANE PROTEIN"/>
    <property type="match status" value="1"/>
</dbReference>
<keyword evidence="5 7" id="KW-0472">Membrane</keyword>
<proteinExistence type="inferred from homology"/>
<sequence>MFDRLRRRRRPSVDQTPDGGVLIGPETPQEAAARVTDPTARSRVVVQETPQPATPTTPVPAPHGPSAAGRSGLPRFVMVALCLAAAVVLLIQLHELASIVAPLFFALNLMITAYPLQRFLVRKGAPAWLGSVLAGLAVLLVLGLMLFGLAYSVAAMVGELPTYTNEFTNLYNQTLQQLTRLGFDEGVLVQQLKGIDPNSIINVVTGVLSNASGVATLAVVVLTTLIFMVMDSMNIEQRLAAARAQHPSFVEGLQNFAQGIRKYWMVTTLFGLIVAVVDYGILVGVGVPLALVWAMFSFLTNYIPNIGFVVGLIPPALLALVEGGWKPAVFVVVGYSVVNFIIQSILQPRVAGDAVGLTPTLSFASLLLWGWVFGGLGALIALPLSLLVKALLVDIDPQARWVNTLVSSRISDGVEEPETSTPQSM</sequence>
<comment type="similarity">
    <text evidence="2">Belongs to the autoinducer-2 exporter (AI-2E) (TC 2.A.86) family.</text>
</comment>
<dbReference type="InterPro" id="IPR002549">
    <property type="entry name" value="AI-2E-like"/>
</dbReference>
<feature type="transmembrane region" description="Helical" evidence="7">
    <location>
        <begin position="328"/>
        <end position="346"/>
    </location>
</feature>
<feature type="compositionally biased region" description="Basic residues" evidence="6">
    <location>
        <begin position="1"/>
        <end position="10"/>
    </location>
</feature>
<feature type="transmembrane region" description="Helical" evidence="7">
    <location>
        <begin position="263"/>
        <end position="296"/>
    </location>
</feature>
<dbReference type="Pfam" id="PF01594">
    <property type="entry name" value="AI-2E_transport"/>
    <property type="match status" value="1"/>
</dbReference>
<evidence type="ECO:0000256" key="4">
    <source>
        <dbReference type="ARBA" id="ARBA00022989"/>
    </source>
</evidence>
<evidence type="ECO:0000313" key="9">
    <source>
        <dbReference type="Proteomes" id="UP001597326"/>
    </source>
</evidence>
<feature type="region of interest" description="Disordered" evidence="6">
    <location>
        <begin position="1"/>
        <end position="66"/>
    </location>
</feature>
<feature type="transmembrane region" description="Helical" evidence="7">
    <location>
        <begin position="128"/>
        <end position="151"/>
    </location>
</feature>
<feature type="transmembrane region" description="Helical" evidence="7">
    <location>
        <begin position="207"/>
        <end position="229"/>
    </location>
</feature>
<evidence type="ECO:0000256" key="1">
    <source>
        <dbReference type="ARBA" id="ARBA00004141"/>
    </source>
</evidence>
<keyword evidence="3 7" id="KW-0812">Transmembrane</keyword>
<comment type="subcellular location">
    <subcellularLocation>
        <location evidence="1">Membrane</location>
        <topology evidence="1">Multi-pass membrane protein</topology>
    </subcellularLocation>
</comment>
<evidence type="ECO:0000256" key="7">
    <source>
        <dbReference type="SAM" id="Phobius"/>
    </source>
</evidence>
<name>A0ABW4RTV3_9ACTN</name>
<dbReference type="PANTHER" id="PTHR21716:SF64">
    <property type="entry name" value="AI-2 TRANSPORT PROTEIN TQSA"/>
    <property type="match status" value="1"/>
</dbReference>
<keyword evidence="9" id="KW-1185">Reference proteome</keyword>
<dbReference type="EMBL" id="JBHUFZ010000015">
    <property type="protein sequence ID" value="MFD1889762.1"/>
    <property type="molecule type" value="Genomic_DNA"/>
</dbReference>
<comment type="caution">
    <text evidence="8">The sequence shown here is derived from an EMBL/GenBank/DDBJ whole genome shotgun (WGS) entry which is preliminary data.</text>
</comment>
<feature type="transmembrane region" description="Helical" evidence="7">
    <location>
        <begin position="366"/>
        <end position="388"/>
    </location>
</feature>
<evidence type="ECO:0000256" key="5">
    <source>
        <dbReference type="ARBA" id="ARBA00023136"/>
    </source>
</evidence>
<keyword evidence="4 7" id="KW-1133">Transmembrane helix</keyword>
<protein>
    <submittedName>
        <fullName evidence="8">AI-2E family transporter</fullName>
    </submittedName>
</protein>
<dbReference type="RefSeq" id="WP_343873376.1">
    <property type="nucleotide sequence ID" value="NZ_BAAAIX010000016.1"/>
</dbReference>
<feature type="transmembrane region" description="Helical" evidence="7">
    <location>
        <begin position="99"/>
        <end position="116"/>
    </location>
</feature>
<evidence type="ECO:0000256" key="3">
    <source>
        <dbReference type="ARBA" id="ARBA00022692"/>
    </source>
</evidence>
<feature type="transmembrane region" description="Helical" evidence="7">
    <location>
        <begin position="302"/>
        <end position="321"/>
    </location>
</feature>
<evidence type="ECO:0000313" key="8">
    <source>
        <dbReference type="EMBL" id="MFD1889762.1"/>
    </source>
</evidence>
<reference evidence="9" key="1">
    <citation type="journal article" date="2019" name="Int. J. Syst. Evol. Microbiol.">
        <title>The Global Catalogue of Microorganisms (GCM) 10K type strain sequencing project: providing services to taxonomists for standard genome sequencing and annotation.</title>
        <authorList>
            <consortium name="The Broad Institute Genomics Platform"/>
            <consortium name="The Broad Institute Genome Sequencing Center for Infectious Disease"/>
            <person name="Wu L."/>
            <person name="Ma J."/>
        </authorList>
    </citation>
    <scope>NUCLEOTIDE SEQUENCE [LARGE SCALE GENOMIC DNA]</scope>
    <source>
        <strain evidence="9">CAIM 431</strain>
    </source>
</reference>
<evidence type="ECO:0000256" key="6">
    <source>
        <dbReference type="SAM" id="MobiDB-lite"/>
    </source>
</evidence>